<dbReference type="Proteomes" id="UP000704529">
    <property type="component" value="Unassembled WGS sequence"/>
</dbReference>
<evidence type="ECO:0000313" key="3">
    <source>
        <dbReference type="EMBL" id="MBB4611611.1"/>
    </source>
</evidence>
<dbReference type="Pfam" id="PF05065">
    <property type="entry name" value="Phage_capsid"/>
    <property type="match status" value="1"/>
</dbReference>
<evidence type="ECO:0000259" key="2">
    <source>
        <dbReference type="Pfam" id="PF05065"/>
    </source>
</evidence>
<name>A0AA40ZVR3_9SPHN</name>
<dbReference type="NCBIfam" id="TIGR01554">
    <property type="entry name" value="major_cap_HK97"/>
    <property type="match status" value="1"/>
</dbReference>
<proteinExistence type="predicted"/>
<evidence type="ECO:0000313" key="6">
    <source>
        <dbReference type="Proteomes" id="UP000704529"/>
    </source>
</evidence>
<dbReference type="AlphaFoldDB" id="A0AA40ZVR3"/>
<reference evidence="4" key="2">
    <citation type="submission" date="2021-01" db="EMBL/GenBank/DDBJ databases">
        <title>Genome Sequencing of Type Strains.</title>
        <authorList>
            <person name="Lemaire J.F."/>
            <person name="Inderbitzin P."/>
            <person name="Collins S.B."/>
            <person name="Wespe N."/>
            <person name="Knight-Connoni V."/>
        </authorList>
    </citation>
    <scope>NUCLEOTIDE SEQUENCE</scope>
    <source>
        <strain evidence="4">DSM 14562</strain>
    </source>
</reference>
<accession>A0AA40ZVR3</accession>
<dbReference type="SUPFAM" id="SSF56563">
    <property type="entry name" value="Major capsid protein gp5"/>
    <property type="match status" value="1"/>
</dbReference>
<evidence type="ECO:0000313" key="4">
    <source>
        <dbReference type="EMBL" id="MBN3556896.1"/>
    </source>
</evidence>
<reference evidence="3 5" key="1">
    <citation type="submission" date="2020-08" db="EMBL/GenBank/DDBJ databases">
        <title>Genomic Encyclopedia of Type Strains, Phase IV (KMG-IV): sequencing the most valuable type-strain genomes for metagenomic binning, comparative biology and taxonomic classification.</title>
        <authorList>
            <person name="Goeker M."/>
        </authorList>
    </citation>
    <scope>NUCLEOTIDE SEQUENCE [LARGE SCALE GENOMIC DNA]</scope>
    <source>
        <strain evidence="3 5">DSM 14562</strain>
    </source>
</reference>
<evidence type="ECO:0000256" key="1">
    <source>
        <dbReference type="ARBA" id="ARBA00004328"/>
    </source>
</evidence>
<dbReference type="InterPro" id="IPR054612">
    <property type="entry name" value="Phage_capsid-like_C"/>
</dbReference>
<dbReference type="Gene3D" id="3.30.2320.10">
    <property type="entry name" value="hypothetical protein PF0899 domain"/>
    <property type="match status" value="1"/>
</dbReference>
<gene>
    <name evidence="3" type="ORF">GGQ89_003861</name>
    <name evidence="4" type="ORF">JYA60_01420</name>
</gene>
<keyword evidence="5" id="KW-1185">Reference proteome</keyword>
<evidence type="ECO:0000313" key="5">
    <source>
        <dbReference type="Proteomes" id="UP000584663"/>
    </source>
</evidence>
<protein>
    <submittedName>
        <fullName evidence="3 4">Phage major capsid protein</fullName>
    </submittedName>
</protein>
<dbReference type="EMBL" id="JAFHKU010000088">
    <property type="protein sequence ID" value="MBN3556896.1"/>
    <property type="molecule type" value="Genomic_DNA"/>
</dbReference>
<dbReference type="RefSeq" id="WP_206362663.1">
    <property type="nucleotide sequence ID" value="NZ_JACHNX010000036.1"/>
</dbReference>
<dbReference type="EMBL" id="JACHNX010000036">
    <property type="protein sequence ID" value="MBB4611611.1"/>
    <property type="molecule type" value="Genomic_DNA"/>
</dbReference>
<sequence length="420" mass="44981">MFMQNTVRTAGPRARGLIAVRAEAPPTIDALARGFEAFKETHTRQLEEIKKGVADVVTAEQLEKINAALTELQTAVDDQAKIQAAAKLGNGGVIGDIQADPEYTAAFKAHMRKGDKAPADIEAAMSRGTDADGGYLAPIEWDRTIGEKLKQISPMRAESRIITISVAGFKKYFGDRNVGSGWVGETASRPATTTPQIGVLDFTPGELYANPAITQQLLDDAAVDLEKWLGSEVDTEFARQEGIGFTSGDGVNKPYGVLTYVEGAANATRHPYGAIKVTNSGAAAGLTGDGILDLMYSLPSQYAANAKFHMNRLSMGAARKLKDGQGNYLWQPSYASGQPQTLAGAPIVEHPDFPLVAAGNIALLYGDMEATYLVVDRVGIRVLRDPFTNKPFVHFYTTKRVGGGVHDPQPMRALKVAANS</sequence>
<comment type="caution">
    <text evidence="4">The sequence shown here is derived from an EMBL/GenBank/DDBJ whole genome shotgun (WGS) entry which is preliminary data.</text>
</comment>
<organism evidence="4 6">
    <name type="scientific">Sphingomonas yabuuchiae</name>
    <dbReference type="NCBI Taxonomy" id="172044"/>
    <lineage>
        <taxon>Bacteria</taxon>
        <taxon>Pseudomonadati</taxon>
        <taxon>Pseudomonadota</taxon>
        <taxon>Alphaproteobacteria</taxon>
        <taxon>Sphingomonadales</taxon>
        <taxon>Sphingomonadaceae</taxon>
        <taxon>Sphingomonas</taxon>
    </lineage>
</organism>
<dbReference type="InterPro" id="IPR024455">
    <property type="entry name" value="Phage_capsid"/>
</dbReference>
<dbReference type="Proteomes" id="UP000584663">
    <property type="component" value="Unassembled WGS sequence"/>
</dbReference>
<comment type="subcellular location">
    <subcellularLocation>
        <location evidence="1">Virion</location>
    </subcellularLocation>
</comment>
<feature type="domain" description="Phage capsid-like C-terminal" evidence="2">
    <location>
        <begin position="133"/>
        <end position="415"/>
    </location>
</feature>